<evidence type="ECO:0000313" key="2">
    <source>
        <dbReference type="Proteomes" id="UP000230725"/>
    </source>
</evidence>
<organism evidence="1 2">
    <name type="scientific">Streptomyces phage Diane</name>
    <dbReference type="NCBI Taxonomy" id="2041207"/>
    <lineage>
        <taxon>Viruses</taxon>
        <taxon>Duplodnaviria</taxon>
        <taxon>Heunggongvirae</taxon>
        <taxon>Uroviricota</taxon>
        <taxon>Caudoviricetes</taxon>
        <taxon>Arquatrovirinae</taxon>
        <taxon>Omarvirus</taxon>
        <taxon>Omarvirus diane</taxon>
    </lineage>
</organism>
<gene>
    <name evidence="1" type="ORF">SEA_DIANE_14</name>
</gene>
<dbReference type="EMBL" id="MF766046">
    <property type="protein sequence ID" value="ATI18798.1"/>
    <property type="molecule type" value="Genomic_DNA"/>
</dbReference>
<name>A0A291LHE7_9CAUD</name>
<proteinExistence type="predicted"/>
<sequence>MAGLPPEIKALAELSPVEDLMLAILRDGLPGIQVQSLISKNQTFPLVLVRRDPSFGNWSGDTRFLDAARVAVHVFCQDPDGDEDAAILSEAVRVVIRDAWLSQKVVPGRGHITRADLSSAPRRATDWATATGPVQYADLPTGVWRYEATYDIEIRKPRNRPYPIP</sequence>
<protein>
    <submittedName>
        <fullName evidence="1">Tail terminator</fullName>
    </submittedName>
</protein>
<reference evidence="1 2" key="1">
    <citation type="submission" date="2017-08" db="EMBL/GenBank/DDBJ databases">
        <authorList>
            <person name="Jones O.D."/>
            <person name="Rapp I.M."/>
            <person name="Layton S."/>
            <person name="Bhuiyan S."/>
            <person name="Kim T."/>
            <person name="Hughes L.E."/>
            <person name="Garlena R.A."/>
            <person name="Russell D.A."/>
            <person name="Pope W.H."/>
            <person name="Jacobs-Sera D."/>
            <person name="Hendrix R.W."/>
            <person name="Hatfull G.F."/>
        </authorList>
    </citation>
    <scope>NUCLEOTIDE SEQUENCE [LARGE SCALE GENOMIC DNA]</scope>
</reference>
<evidence type="ECO:0000313" key="1">
    <source>
        <dbReference type="EMBL" id="ATI18798.1"/>
    </source>
</evidence>
<dbReference type="Proteomes" id="UP000230725">
    <property type="component" value="Segment"/>
</dbReference>
<keyword evidence="2" id="KW-1185">Reference proteome</keyword>
<accession>A0A291LHE7</accession>